<reference evidence="1" key="2">
    <citation type="journal article" date="2022" name="New Phytol.">
        <title>Evolutionary transition to the ectomycorrhizal habit in the genomes of a hyperdiverse lineage of mushroom-forming fungi.</title>
        <authorList>
            <person name="Looney B."/>
            <person name="Miyauchi S."/>
            <person name="Morin E."/>
            <person name="Drula E."/>
            <person name="Courty P.E."/>
            <person name="Kohler A."/>
            <person name="Kuo A."/>
            <person name="LaButti K."/>
            <person name="Pangilinan J."/>
            <person name="Lipzen A."/>
            <person name="Riley R."/>
            <person name="Andreopoulos W."/>
            <person name="He G."/>
            <person name="Johnson J."/>
            <person name="Nolan M."/>
            <person name="Tritt A."/>
            <person name="Barry K.W."/>
            <person name="Grigoriev I.V."/>
            <person name="Nagy L.G."/>
            <person name="Hibbett D."/>
            <person name="Henrissat B."/>
            <person name="Matheny P.B."/>
            <person name="Labbe J."/>
            <person name="Martin F.M."/>
        </authorList>
    </citation>
    <scope>NUCLEOTIDE SEQUENCE</scope>
    <source>
        <strain evidence="1">FP105234-sp</strain>
    </source>
</reference>
<dbReference type="EMBL" id="MU275893">
    <property type="protein sequence ID" value="KAI0048019.1"/>
    <property type="molecule type" value="Genomic_DNA"/>
</dbReference>
<accession>A0ACB8RUW3</accession>
<reference evidence="1" key="1">
    <citation type="submission" date="2021-02" db="EMBL/GenBank/DDBJ databases">
        <authorList>
            <consortium name="DOE Joint Genome Institute"/>
            <person name="Ahrendt S."/>
            <person name="Looney B.P."/>
            <person name="Miyauchi S."/>
            <person name="Morin E."/>
            <person name="Drula E."/>
            <person name="Courty P.E."/>
            <person name="Chicoki N."/>
            <person name="Fauchery L."/>
            <person name="Kohler A."/>
            <person name="Kuo A."/>
            <person name="Labutti K."/>
            <person name="Pangilinan J."/>
            <person name="Lipzen A."/>
            <person name="Riley R."/>
            <person name="Andreopoulos W."/>
            <person name="He G."/>
            <person name="Johnson J."/>
            <person name="Barry K.W."/>
            <person name="Grigoriev I.V."/>
            <person name="Nagy L."/>
            <person name="Hibbett D."/>
            <person name="Henrissat B."/>
            <person name="Matheny P.B."/>
            <person name="Labbe J."/>
            <person name="Martin F."/>
        </authorList>
    </citation>
    <scope>NUCLEOTIDE SEQUENCE</scope>
    <source>
        <strain evidence="1">FP105234-sp</strain>
    </source>
</reference>
<evidence type="ECO:0000313" key="2">
    <source>
        <dbReference type="Proteomes" id="UP000814033"/>
    </source>
</evidence>
<protein>
    <submittedName>
        <fullName evidence="1">Uncharacterized protein</fullName>
    </submittedName>
</protein>
<sequence>MAATDPAAPGSPTPWPNTTRHHNSAVIACRIPAEILGQIFTLCVADPESTPMSPPLSIPAPKNVQRRWREFRLGHVCGWWRDVALMTDTLWHNIDLSLGEKWMEVSAARARRPLVLRWQAAGPARLSSVQMDLVCHLLPRCRTVCLRDVQVPQHEHAQVQENRRIDQGPTSLPLLEELTLTVDGSQFPALHSDVLYGPTPHLRRLTLHNIQTLDWQPASMTLGNITLFSFETARMGLTSMLGWLRGMSSVEILDIRTRKVDRVDGSASPLTLPHLTLLKLKAELQYVSRLIESFSFPSTTALHLQMFCVENHASNGVADIANVFRVLSQHFADRAAPFAQLHILGDYDHVHFTGWRCEAQPLHADRSLVGMHYNTAQPDLQLDFNYIDLYDTDYYFIVDDVIHKLASAIVPSAIRSLQLDVQMHWPGGHLDRLFDAVCNVRTLYVTAAILNEVCMSLSASAHSLDADSTGQPMRCPHLESFTVVAGSIGKADVHQDYALALALADCLNTRRIAGLAIERVKLELDVTHVDKSMGVNLKRMLPDVTITATGEVL</sequence>
<name>A0ACB8RUW3_9AGAM</name>
<evidence type="ECO:0000313" key="1">
    <source>
        <dbReference type="EMBL" id="KAI0048019.1"/>
    </source>
</evidence>
<comment type="caution">
    <text evidence="1">The sequence shown here is derived from an EMBL/GenBank/DDBJ whole genome shotgun (WGS) entry which is preliminary data.</text>
</comment>
<keyword evidence="2" id="KW-1185">Reference proteome</keyword>
<proteinExistence type="predicted"/>
<organism evidence="1 2">
    <name type="scientific">Auriscalpium vulgare</name>
    <dbReference type="NCBI Taxonomy" id="40419"/>
    <lineage>
        <taxon>Eukaryota</taxon>
        <taxon>Fungi</taxon>
        <taxon>Dikarya</taxon>
        <taxon>Basidiomycota</taxon>
        <taxon>Agaricomycotina</taxon>
        <taxon>Agaricomycetes</taxon>
        <taxon>Russulales</taxon>
        <taxon>Auriscalpiaceae</taxon>
        <taxon>Auriscalpium</taxon>
    </lineage>
</organism>
<dbReference type="Proteomes" id="UP000814033">
    <property type="component" value="Unassembled WGS sequence"/>
</dbReference>
<gene>
    <name evidence="1" type="ORF">FA95DRAFT_1558405</name>
</gene>